<accession>A0AA45WUG1</accession>
<name>A0AA45WUG1_9CLOT</name>
<comment type="similarity">
    <text evidence="1 2">Belongs to the UPF0102 family.</text>
</comment>
<dbReference type="PANTHER" id="PTHR34039:SF1">
    <property type="entry name" value="UPF0102 PROTEIN YRAN"/>
    <property type="match status" value="1"/>
</dbReference>
<evidence type="ECO:0000313" key="4">
    <source>
        <dbReference type="Proteomes" id="UP001158066"/>
    </source>
</evidence>
<dbReference type="PANTHER" id="PTHR34039">
    <property type="entry name" value="UPF0102 PROTEIN YRAN"/>
    <property type="match status" value="1"/>
</dbReference>
<dbReference type="InterPro" id="IPR003509">
    <property type="entry name" value="UPF0102_YraN-like"/>
</dbReference>
<gene>
    <name evidence="3" type="ORF">SAMN06296020_103104</name>
</gene>
<keyword evidence="3" id="KW-0540">Nuclease</keyword>
<dbReference type="InterPro" id="IPR011856">
    <property type="entry name" value="tRNA_endonuc-like_dom_sf"/>
</dbReference>
<dbReference type="CDD" id="cd20736">
    <property type="entry name" value="PoNe_Nuclease"/>
    <property type="match status" value="1"/>
</dbReference>
<dbReference type="GO" id="GO:0003676">
    <property type="term" value="F:nucleic acid binding"/>
    <property type="evidence" value="ECO:0007669"/>
    <property type="project" value="InterPro"/>
</dbReference>
<dbReference type="HAMAP" id="MF_00048">
    <property type="entry name" value="UPF0102"/>
    <property type="match status" value="1"/>
</dbReference>
<evidence type="ECO:0000256" key="2">
    <source>
        <dbReference type="HAMAP-Rule" id="MF_00048"/>
    </source>
</evidence>
<reference evidence="3" key="1">
    <citation type="submission" date="2017-05" db="EMBL/GenBank/DDBJ databases">
        <authorList>
            <person name="Varghese N."/>
            <person name="Submissions S."/>
        </authorList>
    </citation>
    <scope>NUCLEOTIDE SEQUENCE</scope>
    <source>
        <strain evidence="3">Su22</strain>
    </source>
</reference>
<keyword evidence="3" id="KW-0255">Endonuclease</keyword>
<dbReference type="SUPFAM" id="SSF52980">
    <property type="entry name" value="Restriction endonuclease-like"/>
    <property type="match status" value="1"/>
</dbReference>
<dbReference type="EMBL" id="FXUF01000003">
    <property type="protein sequence ID" value="SMP47132.1"/>
    <property type="molecule type" value="Genomic_DNA"/>
</dbReference>
<dbReference type="Proteomes" id="UP001158066">
    <property type="component" value="Unassembled WGS sequence"/>
</dbReference>
<dbReference type="InterPro" id="IPR011335">
    <property type="entry name" value="Restrct_endonuc-II-like"/>
</dbReference>
<keyword evidence="4" id="KW-1185">Reference proteome</keyword>
<evidence type="ECO:0000313" key="3">
    <source>
        <dbReference type="EMBL" id="SMP47132.1"/>
    </source>
</evidence>
<protein>
    <recommendedName>
        <fullName evidence="2">UPF0102 protein SAMN06296020_103104</fullName>
    </recommendedName>
</protein>
<dbReference type="NCBIfam" id="TIGR00252">
    <property type="entry name" value="YraN family protein"/>
    <property type="match status" value="1"/>
</dbReference>
<dbReference type="Gene3D" id="3.40.1350.10">
    <property type="match status" value="1"/>
</dbReference>
<dbReference type="NCBIfam" id="NF009154">
    <property type="entry name" value="PRK12497.3-3"/>
    <property type="match status" value="1"/>
</dbReference>
<organism evidence="3 4">
    <name type="scientific">Anoxynatronum buryatiense</name>
    <dbReference type="NCBI Taxonomy" id="489973"/>
    <lineage>
        <taxon>Bacteria</taxon>
        <taxon>Bacillati</taxon>
        <taxon>Bacillota</taxon>
        <taxon>Clostridia</taxon>
        <taxon>Eubacteriales</taxon>
        <taxon>Clostridiaceae</taxon>
        <taxon>Anoxynatronum</taxon>
    </lineage>
</organism>
<dbReference type="AlphaFoldDB" id="A0AA45WUG1"/>
<sequence length="119" mass="14194">MNQVTGKAGEQAALKHLIENGYQLVHRNYRCRLGEVDLIMRREKMLIFVEVKTRKSTQYGLPRESVTYAKQKKIYQIAQQYIQRYRINHLLFRFDVIEILCKNGEEQINHIENAFFFNG</sequence>
<dbReference type="GO" id="GO:0004519">
    <property type="term" value="F:endonuclease activity"/>
    <property type="evidence" value="ECO:0007669"/>
    <property type="project" value="UniProtKB-KW"/>
</dbReference>
<evidence type="ECO:0000256" key="1">
    <source>
        <dbReference type="ARBA" id="ARBA00006738"/>
    </source>
</evidence>
<dbReference type="Pfam" id="PF02021">
    <property type="entry name" value="UPF0102"/>
    <property type="match status" value="1"/>
</dbReference>
<keyword evidence="3" id="KW-0378">Hydrolase</keyword>
<comment type="caution">
    <text evidence="3">The sequence shown here is derived from an EMBL/GenBank/DDBJ whole genome shotgun (WGS) entry which is preliminary data.</text>
</comment>
<proteinExistence type="inferred from homology"/>
<dbReference type="NCBIfam" id="NF009150">
    <property type="entry name" value="PRK12497.1-3"/>
    <property type="match status" value="1"/>
</dbReference>
<dbReference type="RefSeq" id="WP_283408382.1">
    <property type="nucleotide sequence ID" value="NZ_FXUF01000003.1"/>
</dbReference>